<evidence type="ECO:0000256" key="2">
    <source>
        <dbReference type="SAM" id="SignalP"/>
    </source>
</evidence>
<dbReference type="AlphaFoldDB" id="A0A3P4B832"/>
<protein>
    <submittedName>
        <fullName evidence="3">Uncharacterized protein</fullName>
    </submittedName>
</protein>
<proteinExistence type="predicted"/>
<feature type="compositionally biased region" description="Pro residues" evidence="1">
    <location>
        <begin position="35"/>
        <end position="44"/>
    </location>
</feature>
<evidence type="ECO:0000313" key="4">
    <source>
        <dbReference type="Proteomes" id="UP000277294"/>
    </source>
</evidence>
<feature type="signal peptide" evidence="2">
    <location>
        <begin position="1"/>
        <end position="27"/>
    </location>
</feature>
<feature type="region of interest" description="Disordered" evidence="1">
    <location>
        <begin position="35"/>
        <end position="61"/>
    </location>
</feature>
<feature type="chain" id="PRO_5018207293" evidence="2">
    <location>
        <begin position="28"/>
        <end position="132"/>
    </location>
</feature>
<keyword evidence="4" id="KW-1185">Reference proteome</keyword>
<keyword evidence="2" id="KW-0732">Signal</keyword>
<dbReference type="Proteomes" id="UP000277294">
    <property type="component" value="Unassembled WGS sequence"/>
</dbReference>
<dbReference type="RefSeq" id="WP_124082015.1">
    <property type="nucleotide sequence ID" value="NZ_UWPJ01000039.1"/>
</dbReference>
<feature type="region of interest" description="Disordered" evidence="1">
    <location>
        <begin position="106"/>
        <end position="132"/>
    </location>
</feature>
<name>A0A3P4B832_9BURK</name>
<dbReference type="OrthoDB" id="7022621at2"/>
<evidence type="ECO:0000313" key="3">
    <source>
        <dbReference type="EMBL" id="VCU72477.1"/>
    </source>
</evidence>
<sequence length="132" mass="13846">MLRFIIWRRGYAALCLAAGAVQAAAHAAEPVPPGAAPTALPRPPAVRCAAEGSDPLDTATPVPRLRYESAFAAYRRLGEPTVASWREANDEVGRIGGWRAYARETAQAAPSFPSSADHPGCDDAPLPEGGQP</sequence>
<accession>A0A3P4B832</accession>
<dbReference type="EMBL" id="UWPJ01000039">
    <property type="protein sequence ID" value="VCU72477.1"/>
    <property type="molecule type" value="Genomic_DNA"/>
</dbReference>
<evidence type="ECO:0000256" key="1">
    <source>
        <dbReference type="SAM" id="MobiDB-lite"/>
    </source>
</evidence>
<gene>
    <name evidence="3" type="ORF">PIGHUM_04576</name>
</gene>
<reference evidence="3 4" key="1">
    <citation type="submission" date="2018-10" db="EMBL/GenBank/DDBJ databases">
        <authorList>
            <person name="Criscuolo A."/>
        </authorList>
    </citation>
    <scope>NUCLEOTIDE SEQUENCE [LARGE SCALE GENOMIC DNA]</scope>
    <source>
        <strain evidence="3">DnA1</strain>
    </source>
</reference>
<organism evidence="3 4">
    <name type="scientific">Pigmentiphaga humi</name>
    <dbReference type="NCBI Taxonomy" id="2478468"/>
    <lineage>
        <taxon>Bacteria</taxon>
        <taxon>Pseudomonadati</taxon>
        <taxon>Pseudomonadota</taxon>
        <taxon>Betaproteobacteria</taxon>
        <taxon>Burkholderiales</taxon>
        <taxon>Alcaligenaceae</taxon>
        <taxon>Pigmentiphaga</taxon>
    </lineage>
</organism>